<feature type="region of interest" description="Disordered" evidence="1">
    <location>
        <begin position="1"/>
        <end position="32"/>
    </location>
</feature>
<dbReference type="EMBL" id="CALNXI010000195">
    <property type="protein sequence ID" value="CAH3021804.1"/>
    <property type="molecule type" value="Genomic_DNA"/>
</dbReference>
<dbReference type="InterPro" id="IPR032801">
    <property type="entry name" value="PXL2A/B/C"/>
</dbReference>
<reference evidence="2 3" key="1">
    <citation type="submission" date="2022-05" db="EMBL/GenBank/DDBJ databases">
        <authorList>
            <consortium name="Genoscope - CEA"/>
            <person name="William W."/>
        </authorList>
    </citation>
    <scope>NUCLEOTIDE SEQUENCE [LARGE SCALE GENOMIC DNA]</scope>
</reference>
<proteinExistence type="predicted"/>
<dbReference type="Proteomes" id="UP001159427">
    <property type="component" value="Unassembled WGS sequence"/>
</dbReference>
<comment type="caution">
    <text evidence="2">The sequence shown here is derived from an EMBL/GenBank/DDBJ whole genome shotgun (WGS) entry which is preliminary data.</text>
</comment>
<dbReference type="Pfam" id="PF13911">
    <property type="entry name" value="AhpC-TSA_2"/>
    <property type="match status" value="1"/>
</dbReference>
<dbReference type="Gene3D" id="3.40.30.10">
    <property type="entry name" value="Glutaredoxin"/>
    <property type="match status" value="1"/>
</dbReference>
<evidence type="ECO:0000313" key="3">
    <source>
        <dbReference type="Proteomes" id="UP001159427"/>
    </source>
</evidence>
<gene>
    <name evidence="2" type="ORF">PEVE_00012830</name>
</gene>
<evidence type="ECO:0000313" key="2">
    <source>
        <dbReference type="EMBL" id="CAH3021804.1"/>
    </source>
</evidence>
<evidence type="ECO:0000256" key="1">
    <source>
        <dbReference type="SAM" id="MobiDB-lite"/>
    </source>
</evidence>
<protein>
    <submittedName>
        <fullName evidence="2">Uncharacterized protein</fullName>
    </submittedName>
</protein>
<keyword evidence="3" id="KW-1185">Reference proteome</keyword>
<organism evidence="2 3">
    <name type="scientific">Porites evermanni</name>
    <dbReference type="NCBI Taxonomy" id="104178"/>
    <lineage>
        <taxon>Eukaryota</taxon>
        <taxon>Metazoa</taxon>
        <taxon>Cnidaria</taxon>
        <taxon>Anthozoa</taxon>
        <taxon>Hexacorallia</taxon>
        <taxon>Scleractinia</taxon>
        <taxon>Fungiina</taxon>
        <taxon>Poritidae</taxon>
        <taxon>Porites</taxon>
    </lineage>
</organism>
<name>A0ABN8M4W8_9CNID</name>
<sequence>MSEIAEPGVKRAKLAGDEGDQGTAETSKEAEKAPKEILLHELERLQKVLSNILFEAKEHVRNSVEDFIEDKVRKMGPMIGHYFSTFQSLNVMTRKDMDQAVKKMYSFKSIRDAEEELFQAEQDWDSFLKEVDHTFDSLCGSVNDKELVIGSYGPCELKLTDVSTERLIVFHFIKKAFDASGFPAGARRWLKDTHCKLRMFVDPERHLYNALGLRRSVAKTWSIPALVYYAEQKRAGRKLAAMFEEDDPNQMGGDFILDEQGRLALIHRSKISTDRPPVEELLSCVKDLNRAKANL</sequence>
<accession>A0ABN8M4W8</accession>